<evidence type="ECO:0000313" key="3">
    <source>
        <dbReference type="EMBL" id="RLK55905.1"/>
    </source>
</evidence>
<protein>
    <submittedName>
        <fullName evidence="3">Phage replication initiation protein</fullName>
    </submittedName>
</protein>
<reference evidence="3 4" key="1">
    <citation type="submission" date="2018-10" db="EMBL/GenBank/DDBJ databases">
        <title>Comparative analysis of microorganisms from saline springs in Andes Mountain Range, Colombia.</title>
        <authorList>
            <person name="Rubin E."/>
        </authorList>
    </citation>
    <scope>NUCLEOTIDE SEQUENCE [LARGE SCALE GENOMIC DNA]</scope>
    <source>
        <strain evidence="3 4">USBA GBX 843</strain>
    </source>
</reference>
<feature type="domain" description="Replication initiation protein-like C-terminal" evidence="2">
    <location>
        <begin position="139"/>
        <end position="302"/>
    </location>
</feature>
<evidence type="ECO:0000259" key="2">
    <source>
        <dbReference type="Pfam" id="PF02486"/>
    </source>
</evidence>
<evidence type="ECO:0000313" key="4">
    <source>
        <dbReference type="Proteomes" id="UP000274786"/>
    </source>
</evidence>
<name>A0A498CPT3_9GAMM</name>
<dbReference type="AlphaFoldDB" id="A0A498CPT3"/>
<dbReference type="EMBL" id="RCDC01000004">
    <property type="protein sequence ID" value="RLK55905.1"/>
    <property type="molecule type" value="Genomic_DNA"/>
</dbReference>
<dbReference type="Pfam" id="PF02486">
    <property type="entry name" value="Rep_trans"/>
    <property type="match status" value="1"/>
</dbReference>
<proteinExistence type="predicted"/>
<accession>A0A498CPT3</accession>
<sequence length="338" mass="36886">MPSNEGFSPVSTGQKGQGGAEVGPGSNTGQKGQQTAIIDYLTLVMPQSVVDDFRCSNIELLLYKLFGFRGEVVAGALRDKNWNFYALSAFLIDRDGELVGRIGVSGNKETICVSLTGAGCKWVKNWGHVHKQATMLRARISRVDCAHDDYEGTRLDVHALRERAAAGDFCEGGCPPRHRFMSDEGHGTGSTLYVGGKGHKELCVYEKGKQLGLASSPWVRAEVRLYGKHVEVPLDTLLDPGAYLRGAYSVMSELIEGVCTRLKTIRKQVEVSAEAMVLWMERQVGPALNVLRGAFGHSWSDVCEARILRDGHPGRFRGIAKGDALHKLVREELCPSAA</sequence>
<comment type="caution">
    <text evidence="3">The sequence shown here is derived from an EMBL/GenBank/DDBJ whole genome shotgun (WGS) entry which is preliminary data.</text>
</comment>
<organism evidence="3 4">
    <name type="scientific">Stenotrophomonas rhizophila</name>
    <dbReference type="NCBI Taxonomy" id="216778"/>
    <lineage>
        <taxon>Bacteria</taxon>
        <taxon>Pseudomonadati</taxon>
        <taxon>Pseudomonadota</taxon>
        <taxon>Gammaproteobacteria</taxon>
        <taxon>Lysobacterales</taxon>
        <taxon>Lysobacteraceae</taxon>
        <taxon>Stenotrophomonas</taxon>
    </lineage>
</organism>
<feature type="compositionally biased region" description="Polar residues" evidence="1">
    <location>
        <begin position="1"/>
        <end position="14"/>
    </location>
</feature>
<dbReference type="Proteomes" id="UP000274786">
    <property type="component" value="Unassembled WGS sequence"/>
</dbReference>
<gene>
    <name evidence="3" type="ORF">BCL79_0277</name>
</gene>
<dbReference type="InterPro" id="IPR003491">
    <property type="entry name" value="REP-like_C"/>
</dbReference>
<feature type="region of interest" description="Disordered" evidence="1">
    <location>
        <begin position="1"/>
        <end position="30"/>
    </location>
</feature>
<evidence type="ECO:0000256" key="1">
    <source>
        <dbReference type="SAM" id="MobiDB-lite"/>
    </source>
</evidence>